<evidence type="ECO:0000313" key="1">
    <source>
        <dbReference type="EMBL" id="MCD9640780.1"/>
    </source>
</evidence>
<accession>A0ABS8V317</accession>
<feature type="non-terminal residue" evidence="1">
    <location>
        <position position="58"/>
    </location>
</feature>
<organism evidence="1 2">
    <name type="scientific">Datura stramonium</name>
    <name type="common">Jimsonweed</name>
    <name type="synonym">Common thornapple</name>
    <dbReference type="NCBI Taxonomy" id="4076"/>
    <lineage>
        <taxon>Eukaryota</taxon>
        <taxon>Viridiplantae</taxon>
        <taxon>Streptophyta</taxon>
        <taxon>Embryophyta</taxon>
        <taxon>Tracheophyta</taxon>
        <taxon>Spermatophyta</taxon>
        <taxon>Magnoliopsida</taxon>
        <taxon>eudicotyledons</taxon>
        <taxon>Gunneridae</taxon>
        <taxon>Pentapetalae</taxon>
        <taxon>asterids</taxon>
        <taxon>lamiids</taxon>
        <taxon>Solanales</taxon>
        <taxon>Solanaceae</taxon>
        <taxon>Solanoideae</taxon>
        <taxon>Datureae</taxon>
        <taxon>Datura</taxon>
    </lineage>
</organism>
<sequence>VNQWESKMLELEELDLNHNNDRSREIKISKWGMRNTPSGWGCRIICLNRELIFSRWKK</sequence>
<name>A0ABS8V317_DATST</name>
<evidence type="ECO:0000313" key="2">
    <source>
        <dbReference type="Proteomes" id="UP000823775"/>
    </source>
</evidence>
<comment type="caution">
    <text evidence="1">The sequence shown here is derived from an EMBL/GenBank/DDBJ whole genome shotgun (WGS) entry which is preliminary data.</text>
</comment>
<reference evidence="1 2" key="1">
    <citation type="journal article" date="2021" name="BMC Genomics">
        <title>Datura genome reveals duplications of psychoactive alkaloid biosynthetic genes and high mutation rate following tissue culture.</title>
        <authorList>
            <person name="Rajewski A."/>
            <person name="Carter-House D."/>
            <person name="Stajich J."/>
            <person name="Litt A."/>
        </authorList>
    </citation>
    <scope>NUCLEOTIDE SEQUENCE [LARGE SCALE GENOMIC DNA]</scope>
    <source>
        <strain evidence="1">AR-01</strain>
    </source>
</reference>
<dbReference type="EMBL" id="JACEIK010003199">
    <property type="protein sequence ID" value="MCD9640780.1"/>
    <property type="molecule type" value="Genomic_DNA"/>
</dbReference>
<protein>
    <submittedName>
        <fullName evidence="1">Uncharacterized protein</fullName>
    </submittedName>
</protein>
<proteinExistence type="predicted"/>
<dbReference type="Proteomes" id="UP000823775">
    <property type="component" value="Unassembled WGS sequence"/>
</dbReference>
<gene>
    <name evidence="1" type="ORF">HAX54_026309</name>
</gene>
<feature type="non-terminal residue" evidence="1">
    <location>
        <position position="1"/>
    </location>
</feature>
<keyword evidence="2" id="KW-1185">Reference proteome</keyword>